<dbReference type="Pfam" id="PF00912">
    <property type="entry name" value="Transgly"/>
    <property type="match status" value="1"/>
</dbReference>
<dbReference type="InterPro" id="IPR023346">
    <property type="entry name" value="Lysozyme-like_dom_sf"/>
</dbReference>
<dbReference type="EMBL" id="JBFALK010000015">
    <property type="protein sequence ID" value="MEV0972083.1"/>
    <property type="molecule type" value="Genomic_DNA"/>
</dbReference>
<feature type="signal peptide" evidence="2">
    <location>
        <begin position="1"/>
        <end position="22"/>
    </location>
</feature>
<dbReference type="SUPFAM" id="SSF53955">
    <property type="entry name" value="Lysozyme-like"/>
    <property type="match status" value="1"/>
</dbReference>
<keyword evidence="1" id="KW-0808">Transferase</keyword>
<protein>
    <submittedName>
        <fullName evidence="4">Transglycosylase domain-containing protein</fullName>
    </submittedName>
</protein>
<keyword evidence="2" id="KW-0732">Signal</keyword>
<evidence type="ECO:0000256" key="2">
    <source>
        <dbReference type="SAM" id="SignalP"/>
    </source>
</evidence>
<feature type="chain" id="PRO_5047026303" evidence="2">
    <location>
        <begin position="23"/>
        <end position="111"/>
    </location>
</feature>
<dbReference type="Proteomes" id="UP001551675">
    <property type="component" value="Unassembled WGS sequence"/>
</dbReference>
<proteinExistence type="predicted"/>
<sequence length="111" mass="11606">MSRRGTKIVRLAAASAAAGVLAAGIVAPAGGSAAPGFMSAADAVDLRPVDLVEPPPAEVTIVQDAKGGEIARFYEEYREVVGFDKIAEVMKTAIVAIEDYRFYEHGAGRRG</sequence>
<dbReference type="InterPro" id="IPR036950">
    <property type="entry name" value="PBP_transglycosylase"/>
</dbReference>
<dbReference type="RefSeq" id="WP_358136892.1">
    <property type="nucleotide sequence ID" value="NZ_JBFALK010000015.1"/>
</dbReference>
<comment type="caution">
    <text evidence="4">The sequence shown here is derived from an EMBL/GenBank/DDBJ whole genome shotgun (WGS) entry which is preliminary data.</text>
</comment>
<dbReference type="InterPro" id="IPR050396">
    <property type="entry name" value="Glycosyltr_51/Transpeptidase"/>
</dbReference>
<name>A0ABV3GKC9_MICGL</name>
<reference evidence="4 5" key="1">
    <citation type="submission" date="2024-06" db="EMBL/GenBank/DDBJ databases">
        <title>The Natural Products Discovery Center: Release of the First 8490 Sequenced Strains for Exploring Actinobacteria Biosynthetic Diversity.</title>
        <authorList>
            <person name="Kalkreuter E."/>
            <person name="Kautsar S.A."/>
            <person name="Yang D."/>
            <person name="Bader C.D."/>
            <person name="Teijaro C.N."/>
            <person name="Fluegel L."/>
            <person name="Davis C.M."/>
            <person name="Simpson J.R."/>
            <person name="Lauterbach L."/>
            <person name="Steele A.D."/>
            <person name="Gui C."/>
            <person name="Meng S."/>
            <person name="Li G."/>
            <person name="Viehrig K."/>
            <person name="Ye F."/>
            <person name="Su P."/>
            <person name="Kiefer A.F."/>
            <person name="Nichols A."/>
            <person name="Cepeda A.J."/>
            <person name="Yan W."/>
            <person name="Fan B."/>
            <person name="Jiang Y."/>
            <person name="Adhikari A."/>
            <person name="Zheng C.-J."/>
            <person name="Schuster L."/>
            <person name="Cowan T.M."/>
            <person name="Smanski M.J."/>
            <person name="Chevrette M.G."/>
            <person name="De Carvalho L.P.S."/>
            <person name="Shen B."/>
        </authorList>
    </citation>
    <scope>NUCLEOTIDE SEQUENCE [LARGE SCALE GENOMIC DNA]</scope>
    <source>
        <strain evidence="4 5">NPDC050100</strain>
    </source>
</reference>
<evidence type="ECO:0000259" key="3">
    <source>
        <dbReference type="Pfam" id="PF00912"/>
    </source>
</evidence>
<evidence type="ECO:0000313" key="4">
    <source>
        <dbReference type="EMBL" id="MEV0972083.1"/>
    </source>
</evidence>
<evidence type="ECO:0000256" key="1">
    <source>
        <dbReference type="ARBA" id="ARBA00022679"/>
    </source>
</evidence>
<dbReference type="PANTHER" id="PTHR32282:SF33">
    <property type="entry name" value="PEPTIDOGLYCAN GLYCOSYLTRANSFERASE"/>
    <property type="match status" value="1"/>
</dbReference>
<evidence type="ECO:0000313" key="5">
    <source>
        <dbReference type="Proteomes" id="UP001551675"/>
    </source>
</evidence>
<feature type="domain" description="Glycosyl transferase family 51" evidence="3">
    <location>
        <begin position="68"/>
        <end position="106"/>
    </location>
</feature>
<accession>A0ABV3GKC9</accession>
<keyword evidence="5" id="KW-1185">Reference proteome</keyword>
<dbReference type="PANTHER" id="PTHR32282">
    <property type="entry name" value="BINDING PROTEIN TRANSPEPTIDASE, PUTATIVE-RELATED"/>
    <property type="match status" value="1"/>
</dbReference>
<gene>
    <name evidence="4" type="ORF">AB0I59_26080</name>
</gene>
<organism evidence="4 5">
    <name type="scientific">Microtetraspora glauca</name>
    <dbReference type="NCBI Taxonomy" id="1996"/>
    <lineage>
        <taxon>Bacteria</taxon>
        <taxon>Bacillati</taxon>
        <taxon>Actinomycetota</taxon>
        <taxon>Actinomycetes</taxon>
        <taxon>Streptosporangiales</taxon>
        <taxon>Streptosporangiaceae</taxon>
        <taxon>Microtetraspora</taxon>
    </lineage>
</organism>
<dbReference type="InterPro" id="IPR001264">
    <property type="entry name" value="Glyco_trans_51"/>
</dbReference>
<dbReference type="Gene3D" id="1.10.3810.10">
    <property type="entry name" value="Biosynthetic peptidoglycan transglycosylase-like"/>
    <property type="match status" value="1"/>
</dbReference>